<dbReference type="AlphaFoldDB" id="A0A8J4V3V4"/>
<proteinExistence type="predicted"/>
<dbReference type="Proteomes" id="UP000695562">
    <property type="component" value="Unassembled WGS sequence"/>
</dbReference>
<keyword evidence="2" id="KW-1185">Reference proteome</keyword>
<protein>
    <submittedName>
        <fullName evidence="1">Uncharacterized protein</fullName>
    </submittedName>
</protein>
<name>A0A8J4V3V4_9MYCE</name>
<sequence>MVNFVHGKRDGSDRLGASVFVYDTNLGKGVFLRVDPLREWSRCGFDGFGDENNARLESGPGVLESLAVLAGLEQPPKLSCLSVN</sequence>
<organism evidence="1 2">
    <name type="scientific">Polysphondylium violaceum</name>
    <dbReference type="NCBI Taxonomy" id="133409"/>
    <lineage>
        <taxon>Eukaryota</taxon>
        <taxon>Amoebozoa</taxon>
        <taxon>Evosea</taxon>
        <taxon>Eumycetozoa</taxon>
        <taxon>Dictyostelia</taxon>
        <taxon>Dictyosteliales</taxon>
        <taxon>Dictyosteliaceae</taxon>
        <taxon>Polysphondylium</taxon>
    </lineage>
</organism>
<accession>A0A8J4V3V4</accession>
<dbReference type="EMBL" id="AJWJ01000042">
    <property type="protein sequence ID" value="KAF2077008.1"/>
    <property type="molecule type" value="Genomic_DNA"/>
</dbReference>
<gene>
    <name evidence="1" type="ORF">CYY_001717</name>
</gene>
<reference evidence="1" key="1">
    <citation type="submission" date="2020-01" db="EMBL/GenBank/DDBJ databases">
        <title>Development of genomics and gene disruption for Polysphondylium violaceum indicates a role for the polyketide synthase stlB in stalk morphogenesis.</title>
        <authorList>
            <person name="Narita B."/>
            <person name="Kawabe Y."/>
            <person name="Kin K."/>
            <person name="Saito T."/>
            <person name="Gibbs R."/>
            <person name="Kuspa A."/>
            <person name="Muzny D."/>
            <person name="Queller D."/>
            <person name="Richards S."/>
            <person name="Strassman J."/>
            <person name="Sucgang R."/>
            <person name="Worley K."/>
            <person name="Schaap P."/>
        </authorList>
    </citation>
    <scope>NUCLEOTIDE SEQUENCE</scope>
    <source>
        <strain evidence="1">QSvi11</strain>
    </source>
</reference>
<evidence type="ECO:0000313" key="2">
    <source>
        <dbReference type="Proteomes" id="UP000695562"/>
    </source>
</evidence>
<evidence type="ECO:0000313" key="1">
    <source>
        <dbReference type="EMBL" id="KAF2077008.1"/>
    </source>
</evidence>
<comment type="caution">
    <text evidence="1">The sequence shown here is derived from an EMBL/GenBank/DDBJ whole genome shotgun (WGS) entry which is preliminary data.</text>
</comment>